<evidence type="ECO:0000256" key="8">
    <source>
        <dbReference type="ARBA" id="ARBA00022840"/>
    </source>
</evidence>
<comment type="similarity">
    <text evidence="2">Belongs to the CpsD/CapB family.</text>
</comment>
<comment type="function">
    <text evidence="12">Involved in the regulation of capsular polysaccharide biosynthesis. Autophosphorylation of CpsD attenuates its activity and reduces the level of encapsulation. May be part of a complex that directs the coordinated polymerization and export to the cell surface of the capsular polysaccharide.</text>
</comment>
<evidence type="ECO:0000259" key="14">
    <source>
        <dbReference type="Pfam" id="PF13614"/>
    </source>
</evidence>
<evidence type="ECO:0000256" key="5">
    <source>
        <dbReference type="ARBA" id="ARBA00022679"/>
    </source>
</evidence>
<dbReference type="FunFam" id="3.40.50.300:FF:000527">
    <property type="entry name" value="Tyrosine-protein kinase etk"/>
    <property type="match status" value="1"/>
</dbReference>
<evidence type="ECO:0000256" key="13">
    <source>
        <dbReference type="ARBA" id="ARBA00051245"/>
    </source>
</evidence>
<comment type="caution">
    <text evidence="15">The sequence shown here is derived from an EMBL/GenBank/DDBJ whole genome shotgun (WGS) entry which is preliminary data.</text>
</comment>
<dbReference type="NCBIfam" id="TIGR01007">
    <property type="entry name" value="eps_fam"/>
    <property type="match status" value="1"/>
</dbReference>
<evidence type="ECO:0000256" key="12">
    <source>
        <dbReference type="ARBA" id="ARBA00024964"/>
    </source>
</evidence>
<accession>S0KXF0</accession>
<evidence type="ECO:0000256" key="6">
    <source>
        <dbReference type="ARBA" id="ARBA00022741"/>
    </source>
</evidence>
<sequence length="227" mass="24921">MNKKKQPVQGVSLVSMINKNSTLAEECRIIRSNIQFSAVDREMKSIAITSSSMSEGKSTVAANLAVLFADSGKKTLLVDGDLRRPTVALTFKQSNHIGLSTLLTDMNGSIHDVVRDSNIPELSILTAGPKPPNPSEMLNSNRMLEVMETLEEMFDLIIYDLPPISNITDAQIVAARTNGTVLVSRQQQTKKSEFLKAVNSLKMAKANVIGVVYNGMKKNSDSYYYYG</sequence>
<dbReference type="STRING" id="1140003.OMY_00230"/>
<feature type="domain" description="AAA" evidence="14">
    <location>
        <begin position="43"/>
        <end position="188"/>
    </location>
</feature>
<proteinExistence type="inferred from homology"/>
<evidence type="ECO:0000256" key="11">
    <source>
        <dbReference type="ARBA" id="ARBA00023169"/>
    </source>
</evidence>
<dbReference type="PATRIC" id="fig|1140003.3.peg.225"/>
<dbReference type="eggNOG" id="COG0489">
    <property type="taxonomic scope" value="Bacteria"/>
</dbReference>
<name>S0KXF0_9ENTE</name>
<dbReference type="GO" id="GO:0005886">
    <property type="term" value="C:plasma membrane"/>
    <property type="evidence" value="ECO:0007669"/>
    <property type="project" value="UniProtKB-ARBA"/>
</dbReference>
<dbReference type="PANTHER" id="PTHR32309:SF13">
    <property type="entry name" value="FERRIC ENTEROBACTIN TRANSPORT PROTEIN FEPE"/>
    <property type="match status" value="1"/>
</dbReference>
<comment type="catalytic activity">
    <reaction evidence="13">
        <text>L-tyrosyl-[protein] + ATP = O-phospho-L-tyrosyl-[protein] + ADP + H(+)</text>
        <dbReference type="Rhea" id="RHEA:10596"/>
        <dbReference type="Rhea" id="RHEA-COMP:10136"/>
        <dbReference type="Rhea" id="RHEA-COMP:20101"/>
        <dbReference type="ChEBI" id="CHEBI:15378"/>
        <dbReference type="ChEBI" id="CHEBI:30616"/>
        <dbReference type="ChEBI" id="CHEBI:46858"/>
        <dbReference type="ChEBI" id="CHEBI:61978"/>
        <dbReference type="ChEBI" id="CHEBI:456216"/>
        <dbReference type="EC" id="2.7.10.2"/>
    </reaction>
</comment>
<dbReference type="InterPro" id="IPR025669">
    <property type="entry name" value="AAA_dom"/>
</dbReference>
<keyword evidence="8" id="KW-0067">ATP-binding</keyword>
<keyword evidence="11" id="KW-0270">Exopolysaccharide synthesis</keyword>
<dbReference type="InterPro" id="IPR027417">
    <property type="entry name" value="P-loop_NTPase"/>
</dbReference>
<evidence type="ECO:0000256" key="4">
    <source>
        <dbReference type="ARBA" id="ARBA00019200"/>
    </source>
</evidence>
<dbReference type="AlphaFoldDB" id="S0KXF0"/>
<evidence type="ECO:0000256" key="3">
    <source>
        <dbReference type="ARBA" id="ARBA00011903"/>
    </source>
</evidence>
<dbReference type="RefSeq" id="WP_016184721.1">
    <property type="nucleotide sequence ID" value="NZ_ASWO01000001.1"/>
</dbReference>
<evidence type="ECO:0000256" key="10">
    <source>
        <dbReference type="ARBA" id="ARBA00023137"/>
    </source>
</evidence>
<dbReference type="GO" id="GO:0005524">
    <property type="term" value="F:ATP binding"/>
    <property type="evidence" value="ECO:0007669"/>
    <property type="project" value="UniProtKB-KW"/>
</dbReference>
<dbReference type="PANTHER" id="PTHR32309">
    <property type="entry name" value="TYROSINE-PROTEIN KINASE"/>
    <property type="match status" value="1"/>
</dbReference>
<dbReference type="GO" id="GO:0000271">
    <property type="term" value="P:polysaccharide biosynthetic process"/>
    <property type="evidence" value="ECO:0007669"/>
    <property type="project" value="UniProtKB-KW"/>
</dbReference>
<evidence type="ECO:0000256" key="9">
    <source>
        <dbReference type="ARBA" id="ARBA00022903"/>
    </source>
</evidence>
<dbReference type="EMBL" id="ASWO01000001">
    <property type="protein sequence ID" value="EOT87169.1"/>
    <property type="molecule type" value="Genomic_DNA"/>
</dbReference>
<evidence type="ECO:0000256" key="2">
    <source>
        <dbReference type="ARBA" id="ARBA00007316"/>
    </source>
</evidence>
<dbReference type="GO" id="GO:0004715">
    <property type="term" value="F:non-membrane spanning protein tyrosine kinase activity"/>
    <property type="evidence" value="ECO:0007669"/>
    <property type="project" value="UniProtKB-EC"/>
</dbReference>
<evidence type="ECO:0000256" key="1">
    <source>
        <dbReference type="ARBA" id="ARBA00005132"/>
    </source>
</evidence>
<keyword evidence="16" id="KW-1185">Reference proteome</keyword>
<dbReference type="GO" id="GO:0042802">
    <property type="term" value="F:identical protein binding"/>
    <property type="evidence" value="ECO:0007669"/>
    <property type="project" value="UniProtKB-ARBA"/>
</dbReference>
<evidence type="ECO:0000256" key="7">
    <source>
        <dbReference type="ARBA" id="ARBA00022777"/>
    </source>
</evidence>
<dbReference type="Pfam" id="PF13614">
    <property type="entry name" value="AAA_31"/>
    <property type="match status" value="1"/>
</dbReference>
<keyword evidence="9" id="KW-0972">Capsule biogenesis/degradation</keyword>
<reference evidence="15 16" key="1">
    <citation type="submission" date="2013-03" db="EMBL/GenBank/DDBJ databases">
        <title>The Genome Sequence of Enterococcus sulfureus ATCC_49903 (PacBio/Illumina hybrid assembly).</title>
        <authorList>
            <consortium name="The Broad Institute Genomics Platform"/>
            <consortium name="The Broad Institute Genome Sequencing Center for Infectious Disease"/>
            <person name="Earl A."/>
            <person name="Russ C."/>
            <person name="Gilmore M."/>
            <person name="Surin D."/>
            <person name="Walker B."/>
            <person name="Young S."/>
            <person name="Zeng Q."/>
            <person name="Gargeya S."/>
            <person name="Fitzgerald M."/>
            <person name="Haas B."/>
            <person name="Abouelleil A."/>
            <person name="Allen A.W."/>
            <person name="Alvarado L."/>
            <person name="Arachchi H.M."/>
            <person name="Berlin A.M."/>
            <person name="Chapman S.B."/>
            <person name="Gainer-Dewar J."/>
            <person name="Goldberg J."/>
            <person name="Griggs A."/>
            <person name="Gujja S."/>
            <person name="Hansen M."/>
            <person name="Howarth C."/>
            <person name="Imamovic A."/>
            <person name="Ireland A."/>
            <person name="Larimer J."/>
            <person name="McCowan C."/>
            <person name="Murphy C."/>
            <person name="Pearson M."/>
            <person name="Poon T.W."/>
            <person name="Priest M."/>
            <person name="Roberts A."/>
            <person name="Saif S."/>
            <person name="Shea T."/>
            <person name="Sisk P."/>
            <person name="Sykes S."/>
            <person name="Wortman J."/>
            <person name="Nusbaum C."/>
            <person name="Birren B."/>
        </authorList>
    </citation>
    <scope>NUCLEOTIDE SEQUENCE [LARGE SCALE GENOMIC DNA]</scope>
    <source>
        <strain evidence="15 16">ATCC 49903</strain>
    </source>
</reference>
<dbReference type="CDD" id="cd05387">
    <property type="entry name" value="BY-kinase"/>
    <property type="match status" value="1"/>
</dbReference>
<evidence type="ECO:0000313" key="16">
    <source>
        <dbReference type="Proteomes" id="UP000015961"/>
    </source>
</evidence>
<dbReference type="OrthoDB" id="9794577at2"/>
<dbReference type="SUPFAM" id="SSF52540">
    <property type="entry name" value="P-loop containing nucleoside triphosphate hydrolases"/>
    <property type="match status" value="1"/>
</dbReference>
<dbReference type="InterPro" id="IPR005702">
    <property type="entry name" value="Wzc-like_C"/>
</dbReference>
<dbReference type="InterPro" id="IPR050445">
    <property type="entry name" value="Bact_polysacc_biosynth/exp"/>
</dbReference>
<dbReference type="EC" id="2.7.10.2" evidence="3"/>
<dbReference type="Gene3D" id="3.40.50.300">
    <property type="entry name" value="P-loop containing nucleotide triphosphate hydrolases"/>
    <property type="match status" value="1"/>
</dbReference>
<dbReference type="Proteomes" id="UP000015961">
    <property type="component" value="Unassembled WGS sequence"/>
</dbReference>
<gene>
    <name evidence="15" type="ORF">I573_00225</name>
</gene>
<organism evidence="15 16">
    <name type="scientific">Enterococcus sulfureus ATCC 49903</name>
    <dbReference type="NCBI Taxonomy" id="1140003"/>
    <lineage>
        <taxon>Bacteria</taxon>
        <taxon>Bacillati</taxon>
        <taxon>Bacillota</taxon>
        <taxon>Bacilli</taxon>
        <taxon>Lactobacillales</taxon>
        <taxon>Enterococcaceae</taxon>
        <taxon>Enterococcus</taxon>
    </lineage>
</organism>
<keyword evidence="5" id="KW-0808">Transferase</keyword>
<keyword evidence="6" id="KW-0547">Nucleotide-binding</keyword>
<protein>
    <recommendedName>
        <fullName evidence="4">Tyrosine-protein kinase CpsD</fullName>
        <ecNumber evidence="3">2.7.10.2</ecNumber>
    </recommendedName>
</protein>
<comment type="pathway">
    <text evidence="1">Capsule biogenesis; capsule polysaccharide biosynthesis.</text>
</comment>
<evidence type="ECO:0000313" key="15">
    <source>
        <dbReference type="EMBL" id="EOT87169.1"/>
    </source>
</evidence>
<keyword evidence="10" id="KW-0829">Tyrosine-protein kinase</keyword>
<keyword evidence="7" id="KW-0418">Kinase</keyword>